<dbReference type="RefSeq" id="WP_316026024.1">
    <property type="nucleotide sequence ID" value="NZ_JAWDIO010000002.1"/>
</dbReference>
<keyword evidence="2" id="KW-1185">Reference proteome</keyword>
<sequence length="131" mass="14460">MRTESSFNNISLNGVQLTSNDGSSSVDLSSFSSDILASIQVYKTSSADHDEGALGANVVLKTPSPLSFAKDKRSLEVQYRNNEFSDKENYKVAGTFSHKFNDKFAAMFTAAKETQDIRRDQFQASPDEIFA</sequence>
<name>A0ABU3SWP0_9ALTE</name>
<gene>
    <name evidence="1" type="ORF">RS130_11210</name>
</gene>
<protein>
    <recommendedName>
        <fullName evidence="3">TonB-dependent receptor</fullName>
    </recommendedName>
</protein>
<evidence type="ECO:0008006" key="3">
    <source>
        <dbReference type="Google" id="ProtNLM"/>
    </source>
</evidence>
<dbReference type="EMBL" id="JAWDIO010000002">
    <property type="protein sequence ID" value="MDU0354424.1"/>
    <property type="molecule type" value="Genomic_DNA"/>
</dbReference>
<proteinExistence type="predicted"/>
<dbReference type="PANTHER" id="PTHR40980">
    <property type="entry name" value="PLUG DOMAIN-CONTAINING PROTEIN"/>
    <property type="match status" value="1"/>
</dbReference>
<dbReference type="Proteomes" id="UP001247805">
    <property type="component" value="Unassembled WGS sequence"/>
</dbReference>
<evidence type="ECO:0000313" key="1">
    <source>
        <dbReference type="EMBL" id="MDU0354424.1"/>
    </source>
</evidence>
<evidence type="ECO:0000313" key="2">
    <source>
        <dbReference type="Proteomes" id="UP001247805"/>
    </source>
</evidence>
<reference evidence="1 2" key="1">
    <citation type="submission" date="2023-10" db="EMBL/GenBank/DDBJ databases">
        <title>Glaciecola aquimarina strain GGW-M5 nov., isolated from a coastal seawater.</title>
        <authorList>
            <person name="Bayburt H."/>
            <person name="Kim J.M."/>
            <person name="Choi B.J."/>
            <person name="Jeon C.O."/>
        </authorList>
    </citation>
    <scope>NUCLEOTIDE SEQUENCE [LARGE SCALE GENOMIC DNA]</scope>
    <source>
        <strain evidence="1 2">KCTC 32108</strain>
    </source>
</reference>
<organism evidence="1 2">
    <name type="scientific">Paraglaciecola aquimarina</name>
    <dbReference type="NCBI Taxonomy" id="1235557"/>
    <lineage>
        <taxon>Bacteria</taxon>
        <taxon>Pseudomonadati</taxon>
        <taxon>Pseudomonadota</taxon>
        <taxon>Gammaproteobacteria</taxon>
        <taxon>Alteromonadales</taxon>
        <taxon>Alteromonadaceae</taxon>
        <taxon>Paraglaciecola</taxon>
    </lineage>
</organism>
<dbReference type="PANTHER" id="PTHR40980:SF3">
    <property type="entry name" value="TONB-DEPENDENT RECEPTOR-LIKE BETA-BARREL DOMAIN-CONTAINING PROTEIN"/>
    <property type="match status" value="1"/>
</dbReference>
<accession>A0ABU3SWP0</accession>
<comment type="caution">
    <text evidence="1">The sequence shown here is derived from an EMBL/GenBank/DDBJ whole genome shotgun (WGS) entry which is preliminary data.</text>
</comment>
<dbReference type="SUPFAM" id="SSF56935">
    <property type="entry name" value="Porins"/>
    <property type="match status" value="1"/>
</dbReference>